<dbReference type="EMBL" id="JAMDGZ010000024">
    <property type="protein sequence ID" value="MDD1014563.1"/>
    <property type="molecule type" value="Genomic_DNA"/>
</dbReference>
<keyword evidence="2" id="KW-1185">Reference proteome</keyword>
<organism evidence="1 2">
    <name type="scientific">Pseudomonas rubra</name>
    <dbReference type="NCBI Taxonomy" id="2942627"/>
    <lineage>
        <taxon>Bacteria</taxon>
        <taxon>Pseudomonadati</taxon>
        <taxon>Pseudomonadota</taxon>
        <taxon>Gammaproteobacteria</taxon>
        <taxon>Pseudomonadales</taxon>
        <taxon>Pseudomonadaceae</taxon>
        <taxon>Pseudomonas</taxon>
    </lineage>
</organism>
<proteinExistence type="predicted"/>
<comment type="caution">
    <text evidence="1">The sequence shown here is derived from an EMBL/GenBank/DDBJ whole genome shotgun (WGS) entry which is preliminary data.</text>
</comment>
<evidence type="ECO:0000313" key="1">
    <source>
        <dbReference type="EMBL" id="MDD1014563.1"/>
    </source>
</evidence>
<dbReference type="RefSeq" id="WP_273893292.1">
    <property type="nucleotide sequence ID" value="NZ_JAMDGP010000076.1"/>
</dbReference>
<dbReference type="Proteomes" id="UP001148184">
    <property type="component" value="Unassembled WGS sequence"/>
</dbReference>
<name>A0ABT5P8D4_9PSED</name>
<protein>
    <submittedName>
        <fullName evidence="1">Uncharacterized protein</fullName>
    </submittedName>
</protein>
<sequence>MPAINDIRPQGHASISILAEEFPVKLSAFNELTRDIRESGIEVLRLEFADNKIFISPLSVDLMSRRFGHELRGVRYATVGRRTRNTVTIRGVDVVWLSLVKEQDQ</sequence>
<evidence type="ECO:0000313" key="2">
    <source>
        <dbReference type="Proteomes" id="UP001148184"/>
    </source>
</evidence>
<reference evidence="1 2" key="1">
    <citation type="submission" date="2022-05" db="EMBL/GenBank/DDBJ databases">
        <title>Novel Pseudomonas spp. Isolated from a Rainbow Trout Aquaculture Facility.</title>
        <authorList>
            <person name="Testerman T."/>
            <person name="Graf J."/>
        </authorList>
    </citation>
    <scope>NUCLEOTIDE SEQUENCE [LARGE SCALE GENOMIC DNA]</scope>
    <source>
        <strain evidence="1 2">ID1025</strain>
    </source>
</reference>
<accession>A0ABT5P8D4</accession>
<gene>
    <name evidence="1" type="ORF">M5G17_12855</name>
</gene>